<protein>
    <recommendedName>
        <fullName evidence="3">U32 family peptidase</fullName>
    </recommendedName>
</protein>
<proteinExistence type="predicted"/>
<evidence type="ECO:0000313" key="1">
    <source>
        <dbReference type="EMBL" id="ATP53935.1"/>
    </source>
</evidence>
<organism evidence="1 2">
    <name type="scientific">Collinsella aerofaciens</name>
    <dbReference type="NCBI Taxonomy" id="74426"/>
    <lineage>
        <taxon>Bacteria</taxon>
        <taxon>Bacillati</taxon>
        <taxon>Actinomycetota</taxon>
        <taxon>Coriobacteriia</taxon>
        <taxon>Coriobacteriales</taxon>
        <taxon>Coriobacteriaceae</taxon>
        <taxon>Collinsella</taxon>
    </lineage>
</organism>
<dbReference type="AlphaFoldDB" id="A0A2D1TX90"/>
<dbReference type="Pfam" id="PF01136">
    <property type="entry name" value="Peptidase_U32"/>
    <property type="match status" value="1"/>
</dbReference>
<gene>
    <name evidence="1" type="ORF">CSV91_04930</name>
</gene>
<name>A0A2D1TX90_9ACTN</name>
<dbReference type="InterPro" id="IPR001539">
    <property type="entry name" value="Peptidase_U32"/>
</dbReference>
<accession>A0A2D1TX90</accession>
<dbReference type="PANTHER" id="PTHR30217">
    <property type="entry name" value="PEPTIDASE U32 FAMILY"/>
    <property type="match status" value="1"/>
</dbReference>
<dbReference type="EMBL" id="CP024160">
    <property type="protein sequence ID" value="ATP53935.1"/>
    <property type="molecule type" value="Genomic_DNA"/>
</dbReference>
<dbReference type="PANTHER" id="PTHR30217:SF10">
    <property type="entry name" value="23S RRNA 5-HYDROXYCYTIDINE C2501 SYNTHASE"/>
    <property type="match status" value="1"/>
</dbReference>
<reference evidence="1 2" key="1">
    <citation type="submission" date="2017-10" db="EMBL/GenBank/DDBJ databases">
        <title>Complete genome sequence of Collinsella aerofaciens isolated from the gut of a healthy adult Indian.</title>
        <authorList>
            <person name="Bag S."/>
            <person name="Ghosh T.S."/>
            <person name="Das B."/>
        </authorList>
    </citation>
    <scope>NUCLEOTIDE SEQUENCE [LARGE SCALE GENOMIC DNA]</scope>
    <source>
        <strain evidence="2">indica</strain>
    </source>
</reference>
<sequence>MHTLVRSLSMAIRTMGPSGQYETGLDAAGAALPELLAPAGGLDQMLAAIAAGADAIYAGLGGFNARVSAHGFTDDEFARGCAVAHTHGVRVYVTLNVFVFDDELADAVALGAHALELGADALIVADAGLACALRAAIPGVEIHLSTQAGVHSEGAVRLAADELGVERVTTARELTVDEIAALCATGVPIEVFCHGAICIGYSGACEFSALRRGRSAMRGDCTQPCRLAYDLVDEAGQSVVAVEGDRLLCPHDYLGIAHLPELVDAGVASLKIEGRMKNPDYVFNVVRVWRRALDMLCDGAWDPGAVEELERELGRSFNRGFTDAYLRGRSGAELMSFERAINQGVRVGRLVAVGHEEVTVELDAAVAAGDTLEIRFYPGVDARPDVPKRWPQVPCPVDAAAGEHIVVHCKRKVDAGCEVYLIRSAGVLGQTATVLERMRAEADTVAPVEQSVEVLPFEGVLTDGDVPTELAGPAEPAKREDFARMVFAWELMDVDPRDERDLSDATVVLDEVCRAGDTERTRSLMQRAGRVVCRNLGQVAMARELGATFDVAAPVFCANRVTLTWLRGLGAGRVYLSAELVADDAERVAELAACPGVLGPVDADRPELMVCEHCLLIAEGVCATDATGQVHCRDCPRRQQARFLVERDGTRLPVVIDVCGRTRIFLS</sequence>
<evidence type="ECO:0008006" key="3">
    <source>
        <dbReference type="Google" id="ProtNLM"/>
    </source>
</evidence>
<dbReference type="Proteomes" id="UP000225608">
    <property type="component" value="Chromosome"/>
</dbReference>
<dbReference type="KEGG" id="caer:CSV91_04930"/>
<evidence type="ECO:0000313" key="2">
    <source>
        <dbReference type="Proteomes" id="UP000225608"/>
    </source>
</evidence>
<dbReference type="InterPro" id="IPR051454">
    <property type="entry name" value="RNA/ubiquinone_mod_enzymes"/>
</dbReference>